<dbReference type="InterPro" id="IPR022998">
    <property type="entry name" value="ThiamineP_synth_TenI"/>
</dbReference>
<comment type="pathway">
    <text evidence="1 9 11">Cofactor biosynthesis; thiamine diphosphate biosynthesis; thiamine phosphate from 4-amino-2-methyl-5-diphosphomethylpyrimidine and 4-methyl-5-(2-phosphoethyl)-thiazole: step 1/1.</text>
</comment>
<feature type="binding site" evidence="9">
    <location>
        <position position="80"/>
    </location>
    <ligand>
        <name>Mg(2+)</name>
        <dbReference type="ChEBI" id="CHEBI:18420"/>
    </ligand>
</feature>
<evidence type="ECO:0000256" key="11">
    <source>
        <dbReference type="RuleBase" id="RU004253"/>
    </source>
</evidence>
<dbReference type="Proteomes" id="UP001597169">
    <property type="component" value="Unassembled WGS sequence"/>
</dbReference>
<sequence length="216" mass="23267">MSRISSARMKELLRVYFVMGSANCVKAPEDTLQAALTGGVTLFQFREKGTGCREGAERIELARRLQKLCREHNVPFIVNDDVDLALEIDADGVHVGQDDEEAGMVRQRIGNRLLGISAHTIEEAVKAYEQGADYIGVGPIYPTRSKDDAEAVQGPGIIKAMREANIMLPIVGIGGITAANSREVVEAGADGVAVISAISYAEDVADSVRQLHNFKA</sequence>
<evidence type="ECO:0000256" key="7">
    <source>
        <dbReference type="ARBA" id="ARBA00047851"/>
    </source>
</evidence>
<feature type="domain" description="Thiamine phosphate synthase/TenI" evidence="12">
    <location>
        <begin position="15"/>
        <end position="198"/>
    </location>
</feature>
<dbReference type="EMBL" id="JBHTKX010000007">
    <property type="protein sequence ID" value="MFD1131159.1"/>
    <property type="molecule type" value="Genomic_DNA"/>
</dbReference>
<gene>
    <name evidence="9 13" type="primary">thiE</name>
    <name evidence="13" type="ORF">ACFQ3J_23840</name>
</gene>
<keyword evidence="5 9" id="KW-0784">Thiamine biosynthesis</keyword>
<dbReference type="Gene3D" id="3.20.20.70">
    <property type="entry name" value="Aldolase class I"/>
    <property type="match status" value="1"/>
</dbReference>
<feature type="binding site" evidence="9">
    <location>
        <position position="146"/>
    </location>
    <ligand>
        <name>4-amino-2-methyl-5-(diphosphooxymethyl)pyrimidine</name>
        <dbReference type="ChEBI" id="CHEBI:57841"/>
    </ligand>
</feature>
<comment type="cofactor">
    <cofactor evidence="9">
        <name>Mg(2+)</name>
        <dbReference type="ChEBI" id="CHEBI:18420"/>
    </cofactor>
    <text evidence="9">Binds 1 Mg(2+) ion per subunit.</text>
</comment>
<evidence type="ECO:0000256" key="5">
    <source>
        <dbReference type="ARBA" id="ARBA00022977"/>
    </source>
</evidence>
<keyword evidence="2 9" id="KW-0808">Transferase</keyword>
<dbReference type="Pfam" id="PF02581">
    <property type="entry name" value="TMP-TENI"/>
    <property type="match status" value="1"/>
</dbReference>
<comment type="function">
    <text evidence="9">Condenses 4-methyl-5-(beta-hydroxyethyl)thiazole monophosphate (THZ-P) and 2-methyl-4-amino-5-hydroxymethyl pyrimidine pyrophosphate (HMP-PP) to form thiamine monophosphate (TMP).</text>
</comment>
<feature type="binding site" evidence="9">
    <location>
        <begin position="195"/>
        <end position="196"/>
    </location>
    <ligand>
        <name>2-[(2R,5Z)-2-carboxy-4-methylthiazol-5(2H)-ylidene]ethyl phosphate</name>
        <dbReference type="ChEBI" id="CHEBI:62899"/>
    </ligand>
</feature>
<name>A0ABW3Q933_9BACL</name>
<evidence type="ECO:0000259" key="12">
    <source>
        <dbReference type="Pfam" id="PF02581"/>
    </source>
</evidence>
<comment type="caution">
    <text evidence="13">The sequence shown here is derived from an EMBL/GenBank/DDBJ whole genome shotgun (WGS) entry which is preliminary data.</text>
</comment>
<comment type="similarity">
    <text evidence="9 10">Belongs to the thiamine-phosphate synthase family.</text>
</comment>
<evidence type="ECO:0000256" key="4">
    <source>
        <dbReference type="ARBA" id="ARBA00022842"/>
    </source>
</evidence>
<dbReference type="HAMAP" id="MF_00097">
    <property type="entry name" value="TMP_synthase"/>
    <property type="match status" value="1"/>
</dbReference>
<keyword evidence="14" id="KW-1185">Reference proteome</keyword>
<evidence type="ECO:0000256" key="1">
    <source>
        <dbReference type="ARBA" id="ARBA00005165"/>
    </source>
</evidence>
<evidence type="ECO:0000256" key="9">
    <source>
        <dbReference type="HAMAP-Rule" id="MF_00097"/>
    </source>
</evidence>
<dbReference type="CDD" id="cd00564">
    <property type="entry name" value="TMP_TenI"/>
    <property type="match status" value="1"/>
</dbReference>
<dbReference type="GO" id="GO:0004789">
    <property type="term" value="F:thiamine-phosphate diphosphorylase activity"/>
    <property type="evidence" value="ECO:0007669"/>
    <property type="project" value="UniProtKB-EC"/>
</dbReference>
<evidence type="ECO:0000313" key="14">
    <source>
        <dbReference type="Proteomes" id="UP001597169"/>
    </source>
</evidence>
<evidence type="ECO:0000256" key="6">
    <source>
        <dbReference type="ARBA" id="ARBA00047334"/>
    </source>
</evidence>
<feature type="binding site" evidence="9">
    <location>
        <begin position="143"/>
        <end position="145"/>
    </location>
    <ligand>
        <name>2-[(2R,5Z)-2-carboxy-4-methylthiazol-5(2H)-ylidene]ethyl phosphate</name>
        <dbReference type="ChEBI" id="CHEBI:62899"/>
    </ligand>
</feature>
<dbReference type="SUPFAM" id="SSF51391">
    <property type="entry name" value="Thiamin phosphate synthase"/>
    <property type="match status" value="1"/>
</dbReference>
<keyword evidence="3 9" id="KW-0479">Metal-binding</keyword>
<evidence type="ECO:0000256" key="3">
    <source>
        <dbReference type="ARBA" id="ARBA00022723"/>
    </source>
</evidence>
<feature type="binding site" evidence="9">
    <location>
        <position position="79"/>
    </location>
    <ligand>
        <name>4-amino-2-methyl-5-(diphosphooxymethyl)pyrimidine</name>
        <dbReference type="ChEBI" id="CHEBI:57841"/>
    </ligand>
</feature>
<organism evidence="13 14">
    <name type="scientific">Paenibacillus provencensis</name>
    <dbReference type="NCBI Taxonomy" id="441151"/>
    <lineage>
        <taxon>Bacteria</taxon>
        <taxon>Bacillati</taxon>
        <taxon>Bacillota</taxon>
        <taxon>Bacilli</taxon>
        <taxon>Bacillales</taxon>
        <taxon>Paenibacillaceae</taxon>
        <taxon>Paenibacillus</taxon>
    </lineage>
</organism>
<protein>
    <recommendedName>
        <fullName evidence="9">Thiamine-phosphate synthase</fullName>
        <shortName evidence="9">TP synthase</shortName>
        <shortName evidence="9">TPS</shortName>
        <ecNumber evidence="9">2.5.1.3</ecNumber>
    </recommendedName>
    <alternativeName>
        <fullName evidence="9">Thiamine-phosphate pyrophosphorylase</fullName>
        <shortName evidence="9">TMP pyrophosphorylase</shortName>
        <shortName evidence="9">TMP-PPase</shortName>
    </alternativeName>
</protein>
<dbReference type="RefSeq" id="WP_251584260.1">
    <property type="nucleotide sequence ID" value="NZ_JBHTKX010000007.1"/>
</dbReference>
<reference evidence="14" key="1">
    <citation type="journal article" date="2019" name="Int. J. Syst. Evol. Microbiol.">
        <title>The Global Catalogue of Microorganisms (GCM) 10K type strain sequencing project: providing services to taxonomists for standard genome sequencing and annotation.</title>
        <authorList>
            <consortium name="The Broad Institute Genomics Platform"/>
            <consortium name="The Broad Institute Genome Sequencing Center for Infectious Disease"/>
            <person name="Wu L."/>
            <person name="Ma J."/>
        </authorList>
    </citation>
    <scope>NUCLEOTIDE SEQUENCE [LARGE SCALE GENOMIC DNA]</scope>
    <source>
        <strain evidence="14">CCUG 53519</strain>
    </source>
</reference>
<accession>A0ABW3Q933</accession>
<evidence type="ECO:0000256" key="2">
    <source>
        <dbReference type="ARBA" id="ARBA00022679"/>
    </source>
</evidence>
<comment type="catalytic activity">
    <reaction evidence="6 9 10">
        <text>4-methyl-5-(2-phosphooxyethyl)-thiazole + 4-amino-2-methyl-5-(diphosphooxymethyl)pyrimidine + H(+) = thiamine phosphate + diphosphate</text>
        <dbReference type="Rhea" id="RHEA:22328"/>
        <dbReference type="ChEBI" id="CHEBI:15378"/>
        <dbReference type="ChEBI" id="CHEBI:33019"/>
        <dbReference type="ChEBI" id="CHEBI:37575"/>
        <dbReference type="ChEBI" id="CHEBI:57841"/>
        <dbReference type="ChEBI" id="CHEBI:58296"/>
        <dbReference type="EC" id="2.5.1.3"/>
    </reaction>
</comment>
<dbReference type="InterPro" id="IPR013785">
    <property type="entry name" value="Aldolase_TIM"/>
</dbReference>
<evidence type="ECO:0000313" key="13">
    <source>
        <dbReference type="EMBL" id="MFD1131159.1"/>
    </source>
</evidence>
<comment type="catalytic activity">
    <reaction evidence="8 9 10">
        <text>2-[(2R,5Z)-2-carboxy-4-methylthiazol-5(2H)-ylidene]ethyl phosphate + 4-amino-2-methyl-5-(diphosphooxymethyl)pyrimidine + 2 H(+) = thiamine phosphate + CO2 + diphosphate</text>
        <dbReference type="Rhea" id="RHEA:47844"/>
        <dbReference type="ChEBI" id="CHEBI:15378"/>
        <dbReference type="ChEBI" id="CHEBI:16526"/>
        <dbReference type="ChEBI" id="CHEBI:33019"/>
        <dbReference type="ChEBI" id="CHEBI:37575"/>
        <dbReference type="ChEBI" id="CHEBI:57841"/>
        <dbReference type="ChEBI" id="CHEBI:62899"/>
        <dbReference type="EC" id="2.5.1.3"/>
    </reaction>
</comment>
<dbReference type="EC" id="2.5.1.3" evidence="9"/>
<dbReference type="PANTHER" id="PTHR20857">
    <property type="entry name" value="THIAMINE-PHOSPHATE PYROPHOSPHORYLASE"/>
    <property type="match status" value="1"/>
</dbReference>
<evidence type="ECO:0000256" key="10">
    <source>
        <dbReference type="RuleBase" id="RU003826"/>
    </source>
</evidence>
<dbReference type="PANTHER" id="PTHR20857:SF15">
    <property type="entry name" value="THIAMINE-PHOSPHATE SYNTHASE"/>
    <property type="match status" value="1"/>
</dbReference>
<comment type="catalytic activity">
    <reaction evidence="7 9 10">
        <text>2-(2-carboxy-4-methylthiazol-5-yl)ethyl phosphate + 4-amino-2-methyl-5-(diphosphooxymethyl)pyrimidine + 2 H(+) = thiamine phosphate + CO2 + diphosphate</text>
        <dbReference type="Rhea" id="RHEA:47848"/>
        <dbReference type="ChEBI" id="CHEBI:15378"/>
        <dbReference type="ChEBI" id="CHEBI:16526"/>
        <dbReference type="ChEBI" id="CHEBI:33019"/>
        <dbReference type="ChEBI" id="CHEBI:37575"/>
        <dbReference type="ChEBI" id="CHEBI:57841"/>
        <dbReference type="ChEBI" id="CHEBI:62890"/>
        <dbReference type="EC" id="2.5.1.3"/>
    </reaction>
</comment>
<evidence type="ECO:0000256" key="8">
    <source>
        <dbReference type="ARBA" id="ARBA00047883"/>
    </source>
</evidence>
<dbReference type="InterPro" id="IPR034291">
    <property type="entry name" value="TMP_synthase"/>
</dbReference>
<keyword evidence="4 9" id="KW-0460">Magnesium</keyword>
<dbReference type="NCBIfam" id="TIGR00693">
    <property type="entry name" value="thiE"/>
    <property type="match status" value="1"/>
</dbReference>
<feature type="binding site" evidence="9">
    <location>
        <position position="175"/>
    </location>
    <ligand>
        <name>2-[(2R,5Z)-2-carboxy-4-methylthiazol-5(2H)-ylidene]ethyl phosphate</name>
        <dbReference type="ChEBI" id="CHEBI:62899"/>
    </ligand>
</feature>
<dbReference type="InterPro" id="IPR036206">
    <property type="entry name" value="ThiamineP_synth_sf"/>
</dbReference>
<feature type="binding site" evidence="9">
    <location>
        <begin position="44"/>
        <end position="48"/>
    </location>
    <ligand>
        <name>4-amino-2-methyl-5-(diphosphooxymethyl)pyrimidine</name>
        <dbReference type="ChEBI" id="CHEBI:57841"/>
    </ligand>
</feature>
<feature type="binding site" evidence="9">
    <location>
        <position position="117"/>
    </location>
    <ligand>
        <name>4-amino-2-methyl-5-(diphosphooxymethyl)pyrimidine</name>
        <dbReference type="ChEBI" id="CHEBI:57841"/>
    </ligand>
</feature>
<feature type="binding site" evidence="9">
    <location>
        <position position="99"/>
    </location>
    <ligand>
        <name>Mg(2+)</name>
        <dbReference type="ChEBI" id="CHEBI:18420"/>
    </ligand>
</feature>
<proteinExistence type="inferred from homology"/>